<dbReference type="SUPFAM" id="SSF56994">
    <property type="entry name" value="Insulin-like"/>
    <property type="match status" value="1"/>
</dbReference>
<accession>A0A8D0G129</accession>
<evidence type="ECO:0000256" key="4">
    <source>
        <dbReference type="ARBA" id="ARBA00022702"/>
    </source>
</evidence>
<dbReference type="GO" id="GO:0005576">
    <property type="term" value="C:extracellular region"/>
    <property type="evidence" value="ECO:0007669"/>
    <property type="project" value="UniProtKB-SubCell"/>
</dbReference>
<dbReference type="GO" id="GO:0005179">
    <property type="term" value="F:hormone activity"/>
    <property type="evidence" value="ECO:0007669"/>
    <property type="project" value="UniProtKB-KW"/>
</dbReference>
<sequence>QLGAVLALASLALLAAACEGRGEGTTVKLCGRDFVRAVVFTCGGSRWKRHLTDYHYLSEGIWKHPLTCGLYPRAELCPGSCHSPKHEQLWHEGLCSEAASELLQLQLARLSLVLHKKTFKIKVSQVNPGTTSKAQGCH</sequence>
<evidence type="ECO:0000256" key="1">
    <source>
        <dbReference type="ARBA" id="ARBA00004613"/>
    </source>
</evidence>
<dbReference type="InterPro" id="IPR051777">
    <property type="entry name" value="Insulin-like_neuro_ligands"/>
</dbReference>
<dbReference type="PANTHER" id="PTHR20968">
    <property type="entry name" value="ILGF DOMAIN-CONTAINING PROTEIN"/>
    <property type="match status" value="1"/>
</dbReference>
<organism evidence="7 8">
    <name type="scientific">Strix occidentalis caurina</name>
    <name type="common">northern spotted owl</name>
    <dbReference type="NCBI Taxonomy" id="311401"/>
    <lineage>
        <taxon>Eukaryota</taxon>
        <taxon>Metazoa</taxon>
        <taxon>Chordata</taxon>
        <taxon>Craniata</taxon>
        <taxon>Vertebrata</taxon>
        <taxon>Euteleostomi</taxon>
        <taxon>Archelosauria</taxon>
        <taxon>Archosauria</taxon>
        <taxon>Dinosauria</taxon>
        <taxon>Saurischia</taxon>
        <taxon>Theropoda</taxon>
        <taxon>Coelurosauria</taxon>
        <taxon>Aves</taxon>
        <taxon>Neognathae</taxon>
        <taxon>Neoaves</taxon>
        <taxon>Telluraves</taxon>
        <taxon>Strigiformes</taxon>
        <taxon>Strigidae</taxon>
        <taxon>Strix</taxon>
    </lineage>
</organism>
<name>A0A8D0G129_STROC</name>
<comment type="subcellular location">
    <subcellularLocation>
        <location evidence="1">Secreted</location>
    </subcellularLocation>
</comment>
<keyword evidence="6" id="KW-0732">Signal</keyword>
<reference evidence="7" key="2">
    <citation type="submission" date="2025-09" db="UniProtKB">
        <authorList>
            <consortium name="Ensembl"/>
        </authorList>
    </citation>
    <scope>IDENTIFICATION</scope>
</reference>
<feature type="signal peptide" evidence="6">
    <location>
        <begin position="1"/>
        <end position="17"/>
    </location>
</feature>
<feature type="chain" id="PRO_5034616492" evidence="6">
    <location>
        <begin position="18"/>
        <end position="138"/>
    </location>
</feature>
<evidence type="ECO:0000256" key="5">
    <source>
        <dbReference type="ARBA" id="ARBA00023157"/>
    </source>
</evidence>
<keyword evidence="4" id="KW-0372">Hormone</keyword>
<keyword evidence="8" id="KW-1185">Reference proteome</keyword>
<reference evidence="7" key="1">
    <citation type="submission" date="2025-08" db="UniProtKB">
        <authorList>
            <consortium name="Ensembl"/>
        </authorList>
    </citation>
    <scope>IDENTIFICATION</scope>
</reference>
<keyword evidence="5" id="KW-1015">Disulfide bond</keyword>
<evidence type="ECO:0000256" key="6">
    <source>
        <dbReference type="SAM" id="SignalP"/>
    </source>
</evidence>
<keyword evidence="3" id="KW-0964">Secreted</keyword>
<proteinExistence type="predicted"/>
<protein>
    <submittedName>
        <fullName evidence="7">Uncharacterized protein</fullName>
    </submittedName>
</protein>
<dbReference type="Proteomes" id="UP000694551">
    <property type="component" value="Unplaced"/>
</dbReference>
<evidence type="ECO:0000313" key="7">
    <source>
        <dbReference type="Ensembl" id="ENSSOCP00000023020.1"/>
    </source>
</evidence>
<evidence type="ECO:0000256" key="2">
    <source>
        <dbReference type="ARBA" id="ARBA00011207"/>
    </source>
</evidence>
<evidence type="ECO:0000313" key="8">
    <source>
        <dbReference type="Proteomes" id="UP000694551"/>
    </source>
</evidence>
<dbReference type="CDD" id="cd04365">
    <property type="entry name" value="IlGF_relaxin_like"/>
    <property type="match status" value="1"/>
</dbReference>
<dbReference type="AlphaFoldDB" id="A0A8D0G129"/>
<dbReference type="GO" id="GO:0001664">
    <property type="term" value="F:G protein-coupled receptor binding"/>
    <property type="evidence" value="ECO:0007669"/>
    <property type="project" value="TreeGrafter"/>
</dbReference>
<comment type="subunit">
    <text evidence="2">Heterodimer of a B chain and an A chain linked by two disulfide bonds.</text>
</comment>
<dbReference type="InterPro" id="IPR036438">
    <property type="entry name" value="Insulin-like_sf"/>
</dbReference>
<evidence type="ECO:0000256" key="3">
    <source>
        <dbReference type="ARBA" id="ARBA00022525"/>
    </source>
</evidence>
<dbReference type="Ensembl" id="ENSSOCT00000023595.1">
    <property type="protein sequence ID" value="ENSSOCP00000023020.1"/>
    <property type="gene ID" value="ENSSOCG00000017037.1"/>
</dbReference>